<evidence type="ECO:0000256" key="2">
    <source>
        <dbReference type="ARBA" id="ARBA00023125"/>
    </source>
</evidence>
<feature type="region of interest" description="Disordered" evidence="6">
    <location>
        <begin position="88"/>
        <end position="132"/>
    </location>
</feature>
<dbReference type="PANTHER" id="PTHR10328:SF3">
    <property type="entry name" value="PROTEIN MAX"/>
    <property type="match status" value="1"/>
</dbReference>
<accession>A0A9N9NBB6</accession>
<evidence type="ECO:0000256" key="5">
    <source>
        <dbReference type="ARBA" id="ARBA00023242"/>
    </source>
</evidence>
<dbReference type="PROSITE" id="PS50888">
    <property type="entry name" value="BHLH"/>
    <property type="match status" value="1"/>
</dbReference>
<keyword evidence="3" id="KW-0010">Activator</keyword>
<evidence type="ECO:0000256" key="4">
    <source>
        <dbReference type="ARBA" id="ARBA00023163"/>
    </source>
</evidence>
<dbReference type="GO" id="GO:0090575">
    <property type="term" value="C:RNA polymerase II transcription regulator complex"/>
    <property type="evidence" value="ECO:0007669"/>
    <property type="project" value="TreeGrafter"/>
</dbReference>
<gene>
    <name evidence="8" type="ORF">ALEPTO_LOCUS12131</name>
</gene>
<reference evidence="8" key="1">
    <citation type="submission" date="2021-06" db="EMBL/GenBank/DDBJ databases">
        <authorList>
            <person name="Kallberg Y."/>
            <person name="Tangrot J."/>
            <person name="Rosling A."/>
        </authorList>
    </citation>
    <scope>NUCLEOTIDE SEQUENCE</scope>
    <source>
        <strain evidence="8">FL130A</strain>
    </source>
</reference>
<protein>
    <submittedName>
        <fullName evidence="8">6719_t:CDS:1</fullName>
    </submittedName>
</protein>
<proteinExistence type="predicted"/>
<evidence type="ECO:0000259" key="7">
    <source>
        <dbReference type="PROSITE" id="PS50888"/>
    </source>
</evidence>
<feature type="compositionally biased region" description="Basic and acidic residues" evidence="6">
    <location>
        <begin position="88"/>
        <end position="113"/>
    </location>
</feature>
<dbReference type="SUPFAM" id="SSF47459">
    <property type="entry name" value="HLH, helix-loop-helix DNA-binding domain"/>
    <property type="match status" value="1"/>
</dbReference>
<feature type="compositionally biased region" description="Acidic residues" evidence="6">
    <location>
        <begin position="123"/>
        <end position="132"/>
    </location>
</feature>
<dbReference type="InterPro" id="IPR036638">
    <property type="entry name" value="HLH_DNA-bd_sf"/>
</dbReference>
<evidence type="ECO:0000313" key="8">
    <source>
        <dbReference type="EMBL" id="CAG8717449.1"/>
    </source>
</evidence>
<dbReference type="Pfam" id="PF00010">
    <property type="entry name" value="HLH"/>
    <property type="match status" value="1"/>
</dbReference>
<keyword evidence="5" id="KW-0539">Nucleus</keyword>
<sequence length="251" mass="28451">NTNSAERRANHNAVERARRECLNSKFQELAHALPSLAQVRRPSKSIIVQKSLEFILLAQQKDEMHEKDLREMRNENDMLREEINRLREQLGLEPLPPREDTNPSPSDDAKEDAISSNNTDGGNSEDEYEVDSTTDMVTGKMDEQNQNINESQQHSCLYDNQTDLTYMLDHTSFPQDFDFSSLQLHPSLDPMNDATGLNLSFESPVHGDIGMYSSPYSLTQKFYPSPPYQAAILDINGHIPGYSLSPESPHI</sequence>
<keyword evidence="2" id="KW-0238">DNA-binding</keyword>
<comment type="caution">
    <text evidence="8">The sequence shown here is derived from an EMBL/GenBank/DDBJ whole genome shotgun (WGS) entry which is preliminary data.</text>
</comment>
<dbReference type="InterPro" id="IPR011598">
    <property type="entry name" value="bHLH_dom"/>
</dbReference>
<name>A0A9N9NBB6_9GLOM</name>
<keyword evidence="4" id="KW-0804">Transcription</keyword>
<keyword evidence="1" id="KW-0805">Transcription regulation</keyword>
<keyword evidence="9" id="KW-1185">Reference proteome</keyword>
<dbReference type="OrthoDB" id="8964853at2759"/>
<evidence type="ECO:0000256" key="3">
    <source>
        <dbReference type="ARBA" id="ARBA00023159"/>
    </source>
</evidence>
<dbReference type="GO" id="GO:0045944">
    <property type="term" value="P:positive regulation of transcription by RNA polymerase II"/>
    <property type="evidence" value="ECO:0007669"/>
    <property type="project" value="TreeGrafter"/>
</dbReference>
<feature type="domain" description="BHLH" evidence="7">
    <location>
        <begin position="6"/>
        <end position="58"/>
    </location>
</feature>
<dbReference type="GO" id="GO:0003700">
    <property type="term" value="F:DNA-binding transcription factor activity"/>
    <property type="evidence" value="ECO:0007669"/>
    <property type="project" value="TreeGrafter"/>
</dbReference>
<dbReference type="EMBL" id="CAJVPS010024850">
    <property type="protein sequence ID" value="CAG8717449.1"/>
    <property type="molecule type" value="Genomic_DNA"/>
</dbReference>
<dbReference type="GO" id="GO:0046983">
    <property type="term" value="F:protein dimerization activity"/>
    <property type="evidence" value="ECO:0007669"/>
    <property type="project" value="InterPro"/>
</dbReference>
<feature type="non-terminal residue" evidence="8">
    <location>
        <position position="1"/>
    </location>
</feature>
<evidence type="ECO:0000313" key="9">
    <source>
        <dbReference type="Proteomes" id="UP000789508"/>
    </source>
</evidence>
<dbReference type="SMART" id="SM00353">
    <property type="entry name" value="HLH"/>
    <property type="match status" value="1"/>
</dbReference>
<dbReference type="Proteomes" id="UP000789508">
    <property type="component" value="Unassembled WGS sequence"/>
</dbReference>
<dbReference type="GO" id="GO:0003677">
    <property type="term" value="F:DNA binding"/>
    <property type="evidence" value="ECO:0007669"/>
    <property type="project" value="UniProtKB-KW"/>
</dbReference>
<evidence type="ECO:0000256" key="1">
    <source>
        <dbReference type="ARBA" id="ARBA00023015"/>
    </source>
</evidence>
<dbReference type="PANTHER" id="PTHR10328">
    <property type="entry name" value="PROTEIN MAX MYC-ASSOCIATED FACTOR X"/>
    <property type="match status" value="1"/>
</dbReference>
<dbReference type="Gene3D" id="4.10.280.10">
    <property type="entry name" value="Helix-loop-helix DNA-binding domain"/>
    <property type="match status" value="1"/>
</dbReference>
<evidence type="ECO:0000256" key="6">
    <source>
        <dbReference type="SAM" id="MobiDB-lite"/>
    </source>
</evidence>
<organism evidence="8 9">
    <name type="scientific">Ambispora leptoticha</name>
    <dbReference type="NCBI Taxonomy" id="144679"/>
    <lineage>
        <taxon>Eukaryota</taxon>
        <taxon>Fungi</taxon>
        <taxon>Fungi incertae sedis</taxon>
        <taxon>Mucoromycota</taxon>
        <taxon>Glomeromycotina</taxon>
        <taxon>Glomeromycetes</taxon>
        <taxon>Archaeosporales</taxon>
        <taxon>Ambisporaceae</taxon>
        <taxon>Ambispora</taxon>
    </lineage>
</organism>
<dbReference type="AlphaFoldDB" id="A0A9N9NBB6"/>